<dbReference type="InterPro" id="IPR041916">
    <property type="entry name" value="Anti_sigma_zinc_sf"/>
</dbReference>
<dbReference type="EMBL" id="JAATJH010000004">
    <property type="protein sequence ID" value="NJC27339.1"/>
    <property type="molecule type" value="Genomic_DNA"/>
</dbReference>
<keyword evidence="2" id="KW-1185">Reference proteome</keyword>
<accession>A0ABX0XDF4</accession>
<organism evidence="1 2">
    <name type="scientific">Neolewinella antarctica</name>
    <dbReference type="NCBI Taxonomy" id="442734"/>
    <lineage>
        <taxon>Bacteria</taxon>
        <taxon>Pseudomonadati</taxon>
        <taxon>Bacteroidota</taxon>
        <taxon>Saprospiria</taxon>
        <taxon>Saprospirales</taxon>
        <taxon>Lewinellaceae</taxon>
        <taxon>Neolewinella</taxon>
    </lineage>
</organism>
<name>A0ABX0XDF4_9BACT</name>
<dbReference type="RefSeq" id="WP_168038334.1">
    <property type="nucleotide sequence ID" value="NZ_JAATJH010000004.1"/>
</dbReference>
<dbReference type="Proteomes" id="UP000770785">
    <property type="component" value="Unassembled WGS sequence"/>
</dbReference>
<evidence type="ECO:0000313" key="1">
    <source>
        <dbReference type="EMBL" id="NJC27339.1"/>
    </source>
</evidence>
<gene>
    <name evidence="1" type="ORF">GGR27_002852</name>
</gene>
<reference evidence="1 2" key="1">
    <citation type="submission" date="2020-03" db="EMBL/GenBank/DDBJ databases">
        <title>Genomic Encyclopedia of Type Strains, Phase IV (KMG-IV): sequencing the most valuable type-strain genomes for metagenomic binning, comparative biology and taxonomic classification.</title>
        <authorList>
            <person name="Goeker M."/>
        </authorList>
    </citation>
    <scope>NUCLEOTIDE SEQUENCE [LARGE SCALE GENOMIC DNA]</scope>
    <source>
        <strain evidence="1 2">DSM 105096</strain>
    </source>
</reference>
<proteinExistence type="predicted"/>
<comment type="caution">
    <text evidence="1">The sequence shown here is derived from an EMBL/GenBank/DDBJ whole genome shotgun (WGS) entry which is preliminary data.</text>
</comment>
<sequence length="88" mass="9848">MTTTYLVGAVVAAIVYYIGKEVVGSFAHVPDKTLVRFWNGELKRTESKAFRRATEHLATCEACRDRLDEMRKTNAGPGAADPLISRRY</sequence>
<dbReference type="Gene3D" id="1.10.10.1320">
    <property type="entry name" value="Anti-sigma factor, zinc-finger domain"/>
    <property type="match status" value="1"/>
</dbReference>
<evidence type="ECO:0000313" key="2">
    <source>
        <dbReference type="Proteomes" id="UP000770785"/>
    </source>
</evidence>
<protein>
    <submittedName>
        <fullName evidence="1">Anti-sigma factor RsiW</fullName>
    </submittedName>
</protein>